<name>A0ABT7Y7K7_9VIBR</name>
<dbReference type="InterPro" id="IPR013325">
    <property type="entry name" value="RNA_pol_sigma_r2"/>
</dbReference>
<gene>
    <name evidence="1" type="ORF">QWJ08_21710</name>
</gene>
<dbReference type="SUPFAM" id="SSF88946">
    <property type="entry name" value="Sigma2 domain of RNA polymerase sigma factors"/>
    <property type="match status" value="1"/>
</dbReference>
<proteinExistence type="predicted"/>
<dbReference type="RefSeq" id="WP_289964162.1">
    <property type="nucleotide sequence ID" value="NZ_JAUEOZ010000003.1"/>
</dbReference>
<accession>A0ABT7Y7K7</accession>
<evidence type="ECO:0000313" key="1">
    <source>
        <dbReference type="EMBL" id="MDN2483976.1"/>
    </source>
</evidence>
<organism evidence="1 2">
    <name type="scientific">Vibrio agarivorans</name>
    <dbReference type="NCBI Taxonomy" id="153622"/>
    <lineage>
        <taxon>Bacteria</taxon>
        <taxon>Pseudomonadati</taxon>
        <taxon>Pseudomonadota</taxon>
        <taxon>Gammaproteobacteria</taxon>
        <taxon>Vibrionales</taxon>
        <taxon>Vibrionaceae</taxon>
        <taxon>Vibrio</taxon>
    </lineage>
</organism>
<comment type="caution">
    <text evidence="1">The sequence shown here is derived from an EMBL/GenBank/DDBJ whole genome shotgun (WGS) entry which is preliminary data.</text>
</comment>
<keyword evidence="2" id="KW-1185">Reference proteome</keyword>
<dbReference type="Gene3D" id="1.10.1740.10">
    <property type="match status" value="1"/>
</dbReference>
<evidence type="ECO:0000313" key="2">
    <source>
        <dbReference type="Proteomes" id="UP001169719"/>
    </source>
</evidence>
<dbReference type="Proteomes" id="UP001169719">
    <property type="component" value="Unassembled WGS sequence"/>
</dbReference>
<sequence length="259" mass="29753">MPEVTEQILLDRVKGGDSDASIRFFRRYENLLFWCCSQVSLNDSDSREDLESLAKVGLFESVQSYAPQDSNKFEVHAAETICRKLTKSFGYKGGLVSDTQLDRALKKYRAYADIEVSLSRKPCPDRFIAKEGLKNGTASRFRWLVTLKPNEIESYDCSVLEKSKDPSPVSVESYLIKKRSDEHIVSLIKESLHYLPNQFDKFVGTMLVSSILENRDFNTALIDEYGSMPNSNKLYLSRNRVLKHIREYLEYYSIDGSHI</sequence>
<reference evidence="1" key="1">
    <citation type="submission" date="2024-05" db="EMBL/GenBank/DDBJ databases">
        <title>Genome Sequences of Four Agar- Degrading Marine Bacteria.</title>
        <authorList>
            <person name="Phillips E.K."/>
            <person name="Shaffer J.C."/>
            <person name="Henson M.W."/>
            <person name="Temperton B."/>
            <person name="Thrash C.J."/>
            <person name="Martin M.O."/>
        </authorList>
    </citation>
    <scope>NUCLEOTIDE SEQUENCE</scope>
    <source>
        <strain evidence="1">EKP203</strain>
    </source>
</reference>
<protein>
    <submittedName>
        <fullName evidence="1">Uncharacterized protein</fullName>
    </submittedName>
</protein>
<dbReference type="EMBL" id="JAUEOZ010000003">
    <property type="protein sequence ID" value="MDN2483976.1"/>
    <property type="molecule type" value="Genomic_DNA"/>
</dbReference>